<proteinExistence type="predicted"/>
<feature type="compositionally biased region" description="Basic and acidic residues" evidence="1">
    <location>
        <begin position="69"/>
        <end position="91"/>
    </location>
</feature>
<feature type="region of interest" description="Disordered" evidence="1">
    <location>
        <begin position="69"/>
        <end position="122"/>
    </location>
</feature>
<comment type="caution">
    <text evidence="2">The sequence shown here is derived from an EMBL/GenBank/DDBJ whole genome shotgun (WGS) entry which is preliminary data.</text>
</comment>
<protein>
    <recommendedName>
        <fullName evidence="4">Reverse transcriptase domain-containing protein</fullName>
    </recommendedName>
</protein>
<gene>
    <name evidence="2" type="ORF">LIER_19443</name>
</gene>
<dbReference type="Proteomes" id="UP001454036">
    <property type="component" value="Unassembled WGS sequence"/>
</dbReference>
<dbReference type="EMBL" id="BAABME010004806">
    <property type="protein sequence ID" value="GAA0163627.1"/>
    <property type="molecule type" value="Genomic_DNA"/>
</dbReference>
<evidence type="ECO:0000256" key="1">
    <source>
        <dbReference type="SAM" id="MobiDB-lite"/>
    </source>
</evidence>
<feature type="compositionally biased region" description="Basic residues" evidence="1">
    <location>
        <begin position="92"/>
        <end position="115"/>
    </location>
</feature>
<accession>A0AAV3QHT4</accession>
<evidence type="ECO:0008006" key="4">
    <source>
        <dbReference type="Google" id="ProtNLM"/>
    </source>
</evidence>
<organism evidence="2 3">
    <name type="scientific">Lithospermum erythrorhizon</name>
    <name type="common">Purple gromwell</name>
    <name type="synonym">Lithospermum officinale var. erythrorhizon</name>
    <dbReference type="NCBI Taxonomy" id="34254"/>
    <lineage>
        <taxon>Eukaryota</taxon>
        <taxon>Viridiplantae</taxon>
        <taxon>Streptophyta</taxon>
        <taxon>Embryophyta</taxon>
        <taxon>Tracheophyta</taxon>
        <taxon>Spermatophyta</taxon>
        <taxon>Magnoliopsida</taxon>
        <taxon>eudicotyledons</taxon>
        <taxon>Gunneridae</taxon>
        <taxon>Pentapetalae</taxon>
        <taxon>asterids</taxon>
        <taxon>lamiids</taxon>
        <taxon>Boraginales</taxon>
        <taxon>Boraginaceae</taxon>
        <taxon>Boraginoideae</taxon>
        <taxon>Lithospermeae</taxon>
        <taxon>Lithospermum</taxon>
    </lineage>
</organism>
<keyword evidence="3" id="KW-1185">Reference proteome</keyword>
<dbReference type="AlphaFoldDB" id="A0AAV3QHT4"/>
<reference evidence="2 3" key="1">
    <citation type="submission" date="2024-01" db="EMBL/GenBank/DDBJ databases">
        <title>The complete chloroplast genome sequence of Lithospermum erythrorhizon: insights into the phylogenetic relationship among Boraginaceae species and the maternal lineages of purple gromwells.</title>
        <authorList>
            <person name="Okada T."/>
            <person name="Watanabe K."/>
        </authorList>
    </citation>
    <scope>NUCLEOTIDE SEQUENCE [LARGE SCALE GENOMIC DNA]</scope>
</reference>
<name>A0AAV3QHT4_LITER</name>
<evidence type="ECO:0000313" key="2">
    <source>
        <dbReference type="EMBL" id="GAA0163627.1"/>
    </source>
</evidence>
<sequence>MPAGSRDVIAKLQLQMEELNNRLKDIAFSKGPVKHSTLLLFSYRLRHESMPRVKYIKLEEAKKVAEGAIEVHPRGEPRRSPKRKPVWDRLQKNPKKRQFRSKGQRGRSPRRKNGRVRQPQEPIYTSLRTSIGKVYAQMEDRKLLSKPQKLRSPPNRRYPKLFCEYHKDHGHDTNDCHLLKAKIEKLIRRGHLEEFVREHPQGP</sequence>
<evidence type="ECO:0000313" key="3">
    <source>
        <dbReference type="Proteomes" id="UP001454036"/>
    </source>
</evidence>